<proteinExistence type="predicted"/>
<organism evidence="1 2">
    <name type="scientific">Streptomyces albospinus</name>
    <dbReference type="NCBI Taxonomy" id="285515"/>
    <lineage>
        <taxon>Bacteria</taxon>
        <taxon>Bacillati</taxon>
        <taxon>Actinomycetota</taxon>
        <taxon>Actinomycetes</taxon>
        <taxon>Kitasatosporales</taxon>
        <taxon>Streptomycetaceae</taxon>
        <taxon>Streptomyces</taxon>
    </lineage>
</organism>
<evidence type="ECO:0000313" key="1">
    <source>
        <dbReference type="EMBL" id="GGU66971.1"/>
    </source>
</evidence>
<dbReference type="EMBL" id="BMRP01000011">
    <property type="protein sequence ID" value="GGU66971.1"/>
    <property type="molecule type" value="Genomic_DNA"/>
</dbReference>
<sequence>MSAREDRQAPERPRMTLRVYTVNGRGVVTQERAEVRVMAGEMTDPDVLGLVCPPCRCRRCRTAAWAAAGQAPA</sequence>
<gene>
    <name evidence="1" type="ORF">GCM10010211_35240</name>
</gene>
<reference evidence="2" key="1">
    <citation type="journal article" date="2019" name="Int. J. Syst. Evol. Microbiol.">
        <title>The Global Catalogue of Microorganisms (GCM) 10K type strain sequencing project: providing services to taxonomists for standard genome sequencing and annotation.</title>
        <authorList>
            <consortium name="The Broad Institute Genomics Platform"/>
            <consortium name="The Broad Institute Genome Sequencing Center for Infectious Disease"/>
            <person name="Wu L."/>
            <person name="Ma J."/>
        </authorList>
    </citation>
    <scope>NUCLEOTIDE SEQUENCE [LARGE SCALE GENOMIC DNA]</scope>
    <source>
        <strain evidence="2">JCM 3399</strain>
    </source>
</reference>
<name>A0ABQ2V456_9ACTN</name>
<comment type="caution">
    <text evidence="1">The sequence shown here is derived from an EMBL/GenBank/DDBJ whole genome shotgun (WGS) entry which is preliminary data.</text>
</comment>
<keyword evidence="2" id="KW-1185">Reference proteome</keyword>
<evidence type="ECO:0000313" key="2">
    <source>
        <dbReference type="Proteomes" id="UP000654471"/>
    </source>
</evidence>
<protein>
    <submittedName>
        <fullName evidence="1">Uncharacterized protein</fullName>
    </submittedName>
</protein>
<dbReference type="Proteomes" id="UP000654471">
    <property type="component" value="Unassembled WGS sequence"/>
</dbReference>
<accession>A0ABQ2V456</accession>